<feature type="transmembrane region" description="Helical" evidence="2">
    <location>
        <begin position="231"/>
        <end position="251"/>
    </location>
</feature>
<proteinExistence type="predicted"/>
<evidence type="ECO:0000313" key="3">
    <source>
        <dbReference type="EMBL" id="CAK0896897.1"/>
    </source>
</evidence>
<organism evidence="3 4">
    <name type="scientific">Prorocentrum cordatum</name>
    <dbReference type="NCBI Taxonomy" id="2364126"/>
    <lineage>
        <taxon>Eukaryota</taxon>
        <taxon>Sar</taxon>
        <taxon>Alveolata</taxon>
        <taxon>Dinophyceae</taxon>
        <taxon>Prorocentrales</taxon>
        <taxon>Prorocentraceae</taxon>
        <taxon>Prorocentrum</taxon>
    </lineage>
</organism>
<keyword evidence="2" id="KW-0812">Transmembrane</keyword>
<accession>A0ABN9XF62</accession>
<reference evidence="3" key="1">
    <citation type="submission" date="2023-10" db="EMBL/GenBank/DDBJ databases">
        <authorList>
            <person name="Chen Y."/>
            <person name="Shah S."/>
            <person name="Dougan E. K."/>
            <person name="Thang M."/>
            <person name="Chan C."/>
        </authorList>
    </citation>
    <scope>NUCLEOTIDE SEQUENCE [LARGE SCALE GENOMIC DNA]</scope>
</reference>
<evidence type="ECO:0000256" key="2">
    <source>
        <dbReference type="SAM" id="Phobius"/>
    </source>
</evidence>
<feature type="transmembrane region" description="Helical" evidence="2">
    <location>
        <begin position="89"/>
        <end position="108"/>
    </location>
</feature>
<sequence length="305" mass="34613">MDKQYSQFNLFDWNDERWQAYLSGIYPPPNYRQLLKFRKKWYKRTIDPEFDVDYEPVTAPSRGTSSGGGDGGPARPNTRSDDVWANTKYIWKVNCFLSYLWSLAYVVSSAFQLVSVRLALVILSASVALELLARHGIQCRRDYLAGGLRTLLREDVGPVPLFALAALAPGLQGVHALLLFSSAITVLLSLTQISPALPGNPLAKLLRPLAIARVRHALLQLRADVEVLSGFWLIWMCVGRQASLFALLWIWNALAIRYAMSPWTQTSFRKIDRFVRPVFGRIPLVSPLYEQVKLFTHTFAENKQR</sequence>
<dbReference type="Proteomes" id="UP001189429">
    <property type="component" value="Unassembled WGS sequence"/>
</dbReference>
<feature type="transmembrane region" description="Helical" evidence="2">
    <location>
        <begin position="114"/>
        <end position="133"/>
    </location>
</feature>
<keyword evidence="2" id="KW-1133">Transmembrane helix</keyword>
<evidence type="ECO:0008006" key="5">
    <source>
        <dbReference type="Google" id="ProtNLM"/>
    </source>
</evidence>
<name>A0ABN9XF62_9DINO</name>
<feature type="region of interest" description="Disordered" evidence="1">
    <location>
        <begin position="53"/>
        <end position="79"/>
    </location>
</feature>
<gene>
    <name evidence="3" type="ORF">PCOR1329_LOCUS75231</name>
</gene>
<comment type="caution">
    <text evidence="3">The sequence shown here is derived from an EMBL/GenBank/DDBJ whole genome shotgun (WGS) entry which is preliminary data.</text>
</comment>
<evidence type="ECO:0000313" key="4">
    <source>
        <dbReference type="Proteomes" id="UP001189429"/>
    </source>
</evidence>
<dbReference type="EMBL" id="CAUYUJ010020255">
    <property type="protein sequence ID" value="CAK0896897.1"/>
    <property type="molecule type" value="Genomic_DNA"/>
</dbReference>
<keyword evidence="4" id="KW-1185">Reference proteome</keyword>
<keyword evidence="2" id="KW-0472">Membrane</keyword>
<protein>
    <recommendedName>
        <fullName evidence="5">Glycerophosphocholine acyltransferase 1</fullName>
    </recommendedName>
</protein>
<evidence type="ECO:0000256" key="1">
    <source>
        <dbReference type="SAM" id="MobiDB-lite"/>
    </source>
</evidence>